<evidence type="ECO:0000256" key="15">
    <source>
        <dbReference type="ARBA" id="ARBA00023027"/>
    </source>
</evidence>
<dbReference type="SUPFAM" id="SSF53448">
    <property type="entry name" value="Nucleotide-diphospho-sugar transferases"/>
    <property type="match status" value="1"/>
</dbReference>
<dbReference type="InterPro" id="IPR015422">
    <property type="entry name" value="PyrdxlP-dep_Trfase_small"/>
</dbReference>
<dbReference type="FunFam" id="3.40.50.720:FF:000197">
    <property type="entry name" value="Bifunctional polymyxin resistance protein ArnA"/>
    <property type="match status" value="1"/>
</dbReference>
<feature type="domain" description="NAD-dependent epimerase/dehydratase" evidence="24">
    <location>
        <begin position="929"/>
        <end position="1177"/>
    </location>
</feature>
<organism evidence="26 27">
    <name type="scientific">Beauveria bassiana D1-5</name>
    <dbReference type="NCBI Taxonomy" id="1245745"/>
    <lineage>
        <taxon>Eukaryota</taxon>
        <taxon>Fungi</taxon>
        <taxon>Dikarya</taxon>
        <taxon>Ascomycota</taxon>
        <taxon>Pezizomycotina</taxon>
        <taxon>Sordariomycetes</taxon>
        <taxon>Hypocreomycetidae</taxon>
        <taxon>Hypocreales</taxon>
        <taxon>Cordycipitaceae</taxon>
        <taxon>Beauveria</taxon>
    </lineage>
</organism>
<keyword evidence="17 21" id="KW-0472">Membrane</keyword>
<dbReference type="Pfam" id="PF00535">
    <property type="entry name" value="Glycos_transf_2"/>
    <property type="match status" value="1"/>
</dbReference>
<feature type="transmembrane region" description="Helical" evidence="21">
    <location>
        <begin position="558"/>
        <end position="580"/>
    </location>
</feature>
<evidence type="ECO:0000256" key="18">
    <source>
        <dbReference type="ARBA" id="ARBA00023251"/>
    </source>
</evidence>
<dbReference type="STRING" id="1245745.A0A0A2W3J5"/>
<evidence type="ECO:0000256" key="16">
    <source>
        <dbReference type="ARBA" id="ARBA00023098"/>
    </source>
</evidence>
<dbReference type="CDD" id="cd00616">
    <property type="entry name" value="AHBA_syn"/>
    <property type="match status" value="1"/>
</dbReference>
<dbReference type="Gene3D" id="3.40.640.10">
    <property type="entry name" value="Type I PLP-dependent aspartate aminotransferase-like (Major domain)"/>
    <property type="match status" value="1"/>
</dbReference>
<evidence type="ECO:0000256" key="14">
    <source>
        <dbReference type="ARBA" id="ARBA00023002"/>
    </source>
</evidence>
<evidence type="ECO:0000256" key="5">
    <source>
        <dbReference type="ARBA" id="ARBA00022516"/>
    </source>
</evidence>
<keyword evidence="16" id="KW-0443">Lipid metabolism</keyword>
<dbReference type="Proteomes" id="UP000030106">
    <property type="component" value="Unassembled WGS sequence"/>
</dbReference>
<evidence type="ECO:0000313" key="26">
    <source>
        <dbReference type="EMBL" id="KGQ13187.1"/>
    </source>
</evidence>
<evidence type="ECO:0000259" key="23">
    <source>
        <dbReference type="Pfam" id="PF00551"/>
    </source>
</evidence>
<dbReference type="InterPro" id="IPR021168">
    <property type="entry name" value="Bifun_polymyxin_resist_ArnA"/>
</dbReference>
<dbReference type="SUPFAM" id="SSF50486">
    <property type="entry name" value="FMT C-terminal domain-like"/>
    <property type="match status" value="1"/>
</dbReference>
<dbReference type="NCBIfam" id="NF008872">
    <property type="entry name" value="PRK11908.1"/>
    <property type="match status" value="1"/>
</dbReference>
<gene>
    <name evidence="26" type="ORF">BBAD15_g1052</name>
</gene>
<dbReference type="GO" id="GO:0005886">
    <property type="term" value="C:plasma membrane"/>
    <property type="evidence" value="ECO:0007669"/>
    <property type="project" value="UniProtKB-SubCell"/>
</dbReference>
<evidence type="ECO:0000256" key="4">
    <source>
        <dbReference type="ARBA" id="ARBA00022475"/>
    </source>
</evidence>
<dbReference type="InterPro" id="IPR036291">
    <property type="entry name" value="NAD(P)-bd_dom_sf"/>
</dbReference>
<dbReference type="Pfam" id="PF01370">
    <property type="entry name" value="Epimerase"/>
    <property type="match status" value="1"/>
</dbReference>
<dbReference type="HOGENOM" id="CLU_263917_0_0_1"/>
<dbReference type="Gene3D" id="3.40.50.720">
    <property type="entry name" value="NAD(P)-binding Rossmann-like Domain"/>
    <property type="match status" value="1"/>
</dbReference>
<evidence type="ECO:0000256" key="21">
    <source>
        <dbReference type="SAM" id="Phobius"/>
    </source>
</evidence>
<evidence type="ECO:0000256" key="2">
    <source>
        <dbReference type="ARBA" id="ARBA00004429"/>
    </source>
</evidence>
<dbReference type="Pfam" id="PF01041">
    <property type="entry name" value="DegT_DnrJ_EryC1"/>
    <property type="match status" value="1"/>
</dbReference>
<feature type="domain" description="Formyl transferase N-terminal" evidence="23">
    <location>
        <begin position="637"/>
        <end position="786"/>
    </location>
</feature>
<keyword evidence="6" id="KW-0997">Cell inner membrane</keyword>
<dbReference type="Gene3D" id="3.90.1150.10">
    <property type="entry name" value="Aspartate Aminotransferase, domain 1"/>
    <property type="match status" value="1"/>
</dbReference>
<dbReference type="GO" id="GO:0016831">
    <property type="term" value="F:carboxy-lyase activity"/>
    <property type="evidence" value="ECO:0007669"/>
    <property type="project" value="InterPro"/>
</dbReference>
<dbReference type="GO" id="GO:0016757">
    <property type="term" value="F:glycosyltransferase activity"/>
    <property type="evidence" value="ECO:0007669"/>
    <property type="project" value="UniProtKB-KW"/>
</dbReference>
<dbReference type="Gene3D" id="3.40.50.12230">
    <property type="match status" value="1"/>
</dbReference>
<keyword evidence="19" id="KW-0511">Multifunctional enzyme</keyword>
<keyword evidence="11" id="KW-0663">Pyridoxal phosphate</keyword>
<dbReference type="Pfam" id="PF00551">
    <property type="entry name" value="Formyl_trans_N"/>
    <property type="match status" value="1"/>
</dbReference>
<evidence type="ECO:0000256" key="8">
    <source>
        <dbReference type="ARBA" id="ARBA00022676"/>
    </source>
</evidence>
<keyword evidence="4" id="KW-1003">Cell membrane</keyword>
<evidence type="ECO:0000259" key="24">
    <source>
        <dbReference type="Pfam" id="PF01370"/>
    </source>
</evidence>
<dbReference type="FunFam" id="3.90.550.10:FF:000019">
    <property type="entry name" value="Undecaprenyl-phosphate 4-deoxy-4-formamido-L-arabinose transferase"/>
    <property type="match status" value="1"/>
</dbReference>
<evidence type="ECO:0000256" key="20">
    <source>
        <dbReference type="ARBA" id="ARBA00030159"/>
    </source>
</evidence>
<feature type="domain" description="Glycosyltransferase 2-like" evidence="22">
    <location>
        <begin position="334"/>
        <end position="495"/>
    </location>
</feature>
<evidence type="ECO:0000256" key="6">
    <source>
        <dbReference type="ARBA" id="ARBA00022519"/>
    </source>
</evidence>
<dbReference type="NCBIfam" id="NF007986">
    <property type="entry name" value="PRK10714.1"/>
    <property type="match status" value="1"/>
</dbReference>
<dbReference type="OrthoDB" id="331544at2759"/>
<evidence type="ECO:0000256" key="11">
    <source>
        <dbReference type="ARBA" id="ARBA00022898"/>
    </source>
</evidence>
<dbReference type="PANTHER" id="PTHR43245:SF13">
    <property type="entry name" value="UDP-D-APIOSE_UDP-D-XYLOSE SYNTHASE 2"/>
    <property type="match status" value="1"/>
</dbReference>
<sequence length="1271" mass="141025">MQSGWITTGPKNQALEKAFCDLTGNKHAIAAGDEVITPSLTWVSTLNMIVLLGAEPVMIDVDRDTLMVTPEAIEAAITPRTKAIIPVHYAGAPADIDAIRAIGERHGIPVIEDAAHAAGTEYKGKHVGSQGTAIFSFHAIKNMTCAEGGLIVTDDDQFANRIRSLKFHGLGVDAFDRQTHGRAPQAEVISPGFKYNLADINAAIALVQLGKLEQINVRRQEIAERYLKELADTPFLPLAAPTWQHRHAWHLFIIRVDEATCGISRSGLMEALKERGIGTGLHFRAAHTQKYYRERYPQLQLPNSDWNSERICSIPLFPTMTDDDTSRVITALLSVVIPVYNEQDSLPELLRRTTEACQKLNRDYEILLIDDGSSDDSAAMLTRAAEAPDSHIVAVLLNRNYGQHSAIMAGFSHVTGDLIVTLDADLQNPPEEIPRLVEKADEGYDVVGTVRQNRQDSWFRKRASKMINHLIQRTTGKAMGDYGCMLRAYRRHIIDAMLHCHERSTFIPILANTFARRAIEIPVHHDERQFGDSKYSFMRLINLMYDLITCLTTTPLRLLSVVGSIIALSGFALAVLLVVLRLALGPQWAADGVFMLFAVLFTFIGAQFIGMGLLVVFAYHDMGCVGVRALVEAGYDIAAIYTHPDNAAENNFFGSVARTAAEFGIPVFAPEDVNHPLWVDRIKDAQPEVIFSFYYRNLLSEEILDCASVGAFNLHGSLLPKFRGRAPLNWVLVKGETETGVTLHRMVKRADAGDIVAQERVAIAAEDTALTLHHKLCETAKSLLAKSLPVIKTGHFPQTAQDEAKATYFGGRSPKDGAISWEGSAAEANNLVRAVTEPWPGAFSYVGGGKFIIWKSRVLESNNGAKAGTVISVNPLVIACGTGALEVVTGQAENGVYMQGSQLAQSLGLVSGAILSSKPVSAIKRRTRVLILGVNGFIGNHLTERLLRDDNFEIFGLDIGSDAISRFIGNERFHFVEGDISIHSEWIEYHIKKCDVVLPLVAIATPIEYTRNPLRVFELDFEENLKIIRDCVKYKKRIIFPSTSEVYGMCTDKSFDEDNSPLIVGPINKQRWIYSVSKQLLDRVIWAYGEKEGLRFTLFRPFNWMGPRLDNLNAARIGSSRAITQLILNLVEGSPIKLIDGGKQKRCFTDIGDGIEALFRIIENKNNNCDGQIINIGNPENEASIKQLAEMLLESFERHPLRSQFPPFAGFREVESSAYYGKGYQDVEHRKPSIRNAQRLLDWTPEVHMEKTIDETLDFFLKTVELTDPAS</sequence>
<keyword evidence="8" id="KW-0328">Glycosyltransferase</keyword>
<dbReference type="NCBIfam" id="NF005998">
    <property type="entry name" value="PRK08125.1"/>
    <property type="match status" value="1"/>
</dbReference>
<comment type="pathway">
    <text evidence="3">Bacterial outer membrane biogenesis; lipopolysaccharide biosynthesis.</text>
</comment>
<dbReference type="InterPro" id="IPR005793">
    <property type="entry name" value="Formyl_trans_C"/>
</dbReference>
<keyword evidence="9" id="KW-0808">Transferase</keyword>
<dbReference type="GO" id="GO:0009245">
    <property type="term" value="P:lipid A biosynthetic process"/>
    <property type="evidence" value="ECO:0007669"/>
    <property type="project" value="UniProtKB-KW"/>
</dbReference>
<evidence type="ECO:0000256" key="3">
    <source>
        <dbReference type="ARBA" id="ARBA00004756"/>
    </source>
</evidence>
<evidence type="ECO:0000256" key="9">
    <source>
        <dbReference type="ARBA" id="ARBA00022679"/>
    </source>
</evidence>
<dbReference type="InterPro" id="IPR011034">
    <property type="entry name" value="Formyl_transferase-like_C_sf"/>
</dbReference>
<accession>A0A0A2W3J5</accession>
<keyword evidence="5" id="KW-0444">Lipid biosynthesis</keyword>
<dbReference type="GO" id="GO:0016742">
    <property type="term" value="F:hydroxymethyl-, formyl- and related transferase activity"/>
    <property type="evidence" value="ECO:0007669"/>
    <property type="project" value="InterPro"/>
</dbReference>
<dbReference type="NCBIfam" id="NF005414">
    <property type="entry name" value="PRK06988.1"/>
    <property type="match status" value="1"/>
</dbReference>
<dbReference type="HAMAP" id="MF_01166">
    <property type="entry name" value="ArnA"/>
    <property type="match status" value="1"/>
</dbReference>
<dbReference type="InterPro" id="IPR015421">
    <property type="entry name" value="PyrdxlP-dep_Trfase_major"/>
</dbReference>
<proteinExistence type="inferred from homology"/>
<dbReference type="InterPro" id="IPR036477">
    <property type="entry name" value="Formyl_transf_N_sf"/>
</dbReference>
<dbReference type="CDD" id="cd08702">
    <property type="entry name" value="Arna_FMT_C"/>
    <property type="match status" value="1"/>
</dbReference>
<protein>
    <recommendedName>
        <fullName evidence="20">Polymyxin resistance protein PmrF</fullName>
    </recommendedName>
</protein>
<comment type="cofactor">
    <cofactor evidence="1">
        <name>pyridoxal 5'-phosphate</name>
        <dbReference type="ChEBI" id="CHEBI:597326"/>
    </cofactor>
</comment>
<dbReference type="InterPro" id="IPR001173">
    <property type="entry name" value="Glyco_trans_2-like"/>
</dbReference>
<reference evidence="26 27" key="1">
    <citation type="submission" date="2012-10" db="EMBL/GenBank/DDBJ databases">
        <title>Genome sequencing and analysis of entomopathogenic fungi Beauveria bassiana D1-5.</title>
        <authorList>
            <person name="Li Q."/>
            <person name="Wang L."/>
            <person name="Zhang Z."/>
            <person name="Wang Q."/>
            <person name="Ren J."/>
            <person name="Wang M."/>
            <person name="Xu W."/>
            <person name="Wang J."/>
            <person name="Lu Y."/>
            <person name="Du Q."/>
            <person name="Sun Z."/>
        </authorList>
    </citation>
    <scope>NUCLEOTIDE SEQUENCE [LARGE SCALE GENOMIC DNA]</scope>
    <source>
        <strain evidence="26 27">D1-5</strain>
    </source>
</reference>
<dbReference type="PANTHER" id="PTHR43245">
    <property type="entry name" value="BIFUNCTIONAL POLYMYXIN RESISTANCE PROTEIN ARNA"/>
    <property type="match status" value="1"/>
</dbReference>
<evidence type="ECO:0000259" key="25">
    <source>
        <dbReference type="Pfam" id="PF02911"/>
    </source>
</evidence>
<keyword evidence="7" id="KW-0441">Lipid A biosynthesis</keyword>
<dbReference type="InterPro" id="IPR001509">
    <property type="entry name" value="Epimerase_deHydtase"/>
</dbReference>
<keyword evidence="18" id="KW-0046">Antibiotic resistance</keyword>
<dbReference type="AlphaFoldDB" id="A0A0A2W3J5"/>
<evidence type="ECO:0000259" key="22">
    <source>
        <dbReference type="Pfam" id="PF00535"/>
    </source>
</evidence>
<dbReference type="InterPro" id="IPR015424">
    <property type="entry name" value="PyrdxlP-dep_Trfase"/>
</dbReference>
<dbReference type="GO" id="GO:0016780">
    <property type="term" value="F:phosphotransferase activity, for other substituted phosphate groups"/>
    <property type="evidence" value="ECO:0007669"/>
    <property type="project" value="InterPro"/>
</dbReference>
<evidence type="ECO:0000256" key="10">
    <source>
        <dbReference type="ARBA" id="ARBA00022692"/>
    </source>
</evidence>
<dbReference type="InterPro" id="IPR002376">
    <property type="entry name" value="Formyl_transf_N"/>
</dbReference>
<keyword evidence="13 21" id="KW-1133">Transmembrane helix</keyword>
<dbReference type="FunFam" id="3.90.1150.10:FF:000030">
    <property type="entry name" value="UDP-4-amino-4-deoxy-L-arabinose--oxoglutarate aminotransferase"/>
    <property type="match status" value="1"/>
</dbReference>
<evidence type="ECO:0000256" key="13">
    <source>
        <dbReference type="ARBA" id="ARBA00022989"/>
    </source>
</evidence>
<dbReference type="GO" id="GO:0046677">
    <property type="term" value="P:response to antibiotic"/>
    <property type="evidence" value="ECO:0007669"/>
    <property type="project" value="UniProtKB-KW"/>
</dbReference>
<feature type="transmembrane region" description="Helical" evidence="21">
    <location>
        <begin position="592"/>
        <end position="619"/>
    </location>
</feature>
<evidence type="ECO:0000256" key="1">
    <source>
        <dbReference type="ARBA" id="ARBA00001933"/>
    </source>
</evidence>
<evidence type="ECO:0000313" key="27">
    <source>
        <dbReference type="Proteomes" id="UP000030106"/>
    </source>
</evidence>
<dbReference type="Gene3D" id="3.90.550.10">
    <property type="entry name" value="Spore Coat Polysaccharide Biosynthesis Protein SpsA, Chain A"/>
    <property type="match status" value="1"/>
</dbReference>
<evidence type="ECO:0000256" key="12">
    <source>
        <dbReference type="ARBA" id="ARBA00022985"/>
    </source>
</evidence>
<dbReference type="InterPro" id="IPR000653">
    <property type="entry name" value="DegT/StrS_aminotransferase"/>
</dbReference>
<evidence type="ECO:0000256" key="7">
    <source>
        <dbReference type="ARBA" id="ARBA00022556"/>
    </source>
</evidence>
<name>A0A0A2W3J5_BEABA</name>
<dbReference type="InterPro" id="IPR045869">
    <property type="entry name" value="Arna-like_SDR_e"/>
</dbReference>
<dbReference type="InterPro" id="IPR022857">
    <property type="entry name" value="ArnC_tfrase"/>
</dbReference>
<keyword evidence="12" id="KW-0448">Lipopolysaccharide biosynthesis</keyword>
<keyword evidence="14" id="KW-0560">Oxidoreductase</keyword>
<keyword evidence="10 21" id="KW-0812">Transmembrane</keyword>
<dbReference type="CDD" id="cd04187">
    <property type="entry name" value="DPM1_like_bac"/>
    <property type="match status" value="1"/>
</dbReference>
<dbReference type="InterPro" id="IPR029044">
    <property type="entry name" value="Nucleotide-diphossugar_trans"/>
</dbReference>
<dbReference type="CDD" id="cd05257">
    <property type="entry name" value="Arna_like_SDR_e"/>
    <property type="match status" value="1"/>
</dbReference>
<dbReference type="EMBL" id="ANFO01000052">
    <property type="protein sequence ID" value="KGQ13187.1"/>
    <property type="molecule type" value="Genomic_DNA"/>
</dbReference>
<dbReference type="HAMAP" id="MF_01164">
    <property type="entry name" value="ArnC_transfer"/>
    <property type="match status" value="1"/>
</dbReference>
<dbReference type="Pfam" id="PF02911">
    <property type="entry name" value="Formyl_trans_C"/>
    <property type="match status" value="1"/>
</dbReference>
<dbReference type="GO" id="GO:0016491">
    <property type="term" value="F:oxidoreductase activity"/>
    <property type="evidence" value="ECO:0007669"/>
    <property type="project" value="UniProtKB-KW"/>
</dbReference>
<evidence type="ECO:0000256" key="17">
    <source>
        <dbReference type="ARBA" id="ARBA00023136"/>
    </source>
</evidence>
<keyword evidence="15" id="KW-0520">NAD</keyword>
<dbReference type="InterPro" id="IPR050177">
    <property type="entry name" value="Lipid_A_modif_metabolic_enz"/>
</dbReference>
<dbReference type="SUPFAM" id="SSF53383">
    <property type="entry name" value="PLP-dependent transferases"/>
    <property type="match status" value="1"/>
</dbReference>
<comment type="subcellular location">
    <subcellularLocation>
        <location evidence="2">Cell inner membrane</location>
        <topology evidence="2">Multi-pass membrane protein</topology>
    </subcellularLocation>
</comment>
<feature type="domain" description="Formyl transferase C-terminal" evidence="25">
    <location>
        <begin position="813"/>
        <end position="906"/>
    </location>
</feature>
<evidence type="ECO:0000256" key="19">
    <source>
        <dbReference type="ARBA" id="ARBA00023268"/>
    </source>
</evidence>
<dbReference type="SUPFAM" id="SSF51735">
    <property type="entry name" value="NAD(P)-binding Rossmann-fold domains"/>
    <property type="match status" value="1"/>
</dbReference>
<dbReference type="SUPFAM" id="SSF53328">
    <property type="entry name" value="Formyltransferase"/>
    <property type="match status" value="1"/>
</dbReference>
<comment type="caution">
    <text evidence="26">The sequence shown here is derived from an EMBL/GenBank/DDBJ whole genome shotgun (WGS) entry which is preliminary data.</text>
</comment>